<sequence>MHDIDSNPGLRQRPDGDFNWKYEQPTQGALNYFSSIRLSEWANATVTNRDPDHSCLSVPGLSNKLIASDCAEGKTAICVAKADAGCPAGFLRTGSACVYGSQRPSTFTEAQSSCRSLNSELYEPREPGLLADVRELVAKVHPTDHWIGMQEKTSECFYFMDRHSTSQRDAQKRCAAVGGALAEFREESFLTNFLQWRGDDNKRLWTGISDLSENNMFTSPDGLTPTLLPWDTGMGASATLGCTTLHTETNEMADGSCTASQADGYMCLHSSDPANCPAGFLPLRGRCYYFSPTTATHAGASAACSKLASSLAQIDSRDTAVS</sequence>
<dbReference type="InterPro" id="IPR001304">
    <property type="entry name" value="C-type_lectin-like"/>
</dbReference>
<dbReference type="Pfam" id="PF00059">
    <property type="entry name" value="Lectin_C"/>
    <property type="match status" value="1"/>
</dbReference>
<organism evidence="2 3">
    <name type="scientific">Amphibalanus amphitrite</name>
    <name type="common">Striped barnacle</name>
    <name type="synonym">Balanus amphitrite</name>
    <dbReference type="NCBI Taxonomy" id="1232801"/>
    <lineage>
        <taxon>Eukaryota</taxon>
        <taxon>Metazoa</taxon>
        <taxon>Ecdysozoa</taxon>
        <taxon>Arthropoda</taxon>
        <taxon>Crustacea</taxon>
        <taxon>Multicrustacea</taxon>
        <taxon>Cirripedia</taxon>
        <taxon>Thoracica</taxon>
        <taxon>Thoracicalcarea</taxon>
        <taxon>Balanomorpha</taxon>
        <taxon>Balanoidea</taxon>
        <taxon>Balanidae</taxon>
        <taxon>Amphibalaninae</taxon>
        <taxon>Amphibalanus</taxon>
    </lineage>
</organism>
<gene>
    <name evidence="2" type="ORF">FJT64_003271</name>
</gene>
<evidence type="ECO:0000313" key="3">
    <source>
        <dbReference type="Proteomes" id="UP000440578"/>
    </source>
</evidence>
<dbReference type="Gene3D" id="3.10.100.10">
    <property type="entry name" value="Mannose-Binding Protein A, subunit A"/>
    <property type="match status" value="3"/>
</dbReference>
<dbReference type="InterPro" id="IPR016187">
    <property type="entry name" value="CTDL_fold"/>
</dbReference>
<comment type="caution">
    <text evidence="2">The sequence shown here is derived from an EMBL/GenBank/DDBJ whole genome shotgun (WGS) entry which is preliminary data.</text>
</comment>
<dbReference type="InterPro" id="IPR050828">
    <property type="entry name" value="C-type_lectin/matrix_domain"/>
</dbReference>
<proteinExistence type="predicted"/>
<keyword evidence="3" id="KW-1185">Reference proteome</keyword>
<dbReference type="PANTHER" id="PTHR45710:SF26">
    <property type="entry name" value="RH26557P"/>
    <property type="match status" value="1"/>
</dbReference>
<dbReference type="CDD" id="cd00037">
    <property type="entry name" value="CLECT"/>
    <property type="match status" value="2"/>
</dbReference>
<name>A0A6A4WD25_AMPAM</name>
<dbReference type="SMART" id="SM00034">
    <property type="entry name" value="CLECT"/>
    <property type="match status" value="1"/>
</dbReference>
<accession>A0A6A4WD25</accession>
<protein>
    <recommendedName>
        <fullName evidence="1">C-type lectin domain-containing protein</fullName>
    </recommendedName>
</protein>
<evidence type="ECO:0000313" key="2">
    <source>
        <dbReference type="EMBL" id="KAF0300762.1"/>
    </source>
</evidence>
<evidence type="ECO:0000259" key="1">
    <source>
        <dbReference type="PROSITE" id="PS50041"/>
    </source>
</evidence>
<dbReference type="OrthoDB" id="6366166at2759"/>
<dbReference type="EMBL" id="VIIS01001237">
    <property type="protein sequence ID" value="KAF0300762.1"/>
    <property type="molecule type" value="Genomic_DNA"/>
</dbReference>
<dbReference type="PROSITE" id="PS50041">
    <property type="entry name" value="C_TYPE_LECTIN_2"/>
    <property type="match status" value="1"/>
</dbReference>
<dbReference type="PANTHER" id="PTHR45710">
    <property type="entry name" value="C-TYPE LECTIN DOMAIN-CONTAINING PROTEIN 180"/>
    <property type="match status" value="1"/>
</dbReference>
<dbReference type="AlphaFoldDB" id="A0A6A4WD25"/>
<dbReference type="SUPFAM" id="SSF56436">
    <property type="entry name" value="C-type lectin-like"/>
    <property type="match status" value="3"/>
</dbReference>
<reference evidence="2 3" key="1">
    <citation type="submission" date="2019-07" db="EMBL/GenBank/DDBJ databases">
        <title>Draft genome assembly of a fouling barnacle, Amphibalanus amphitrite (Darwin, 1854): The first reference genome for Thecostraca.</title>
        <authorList>
            <person name="Kim W."/>
        </authorList>
    </citation>
    <scope>NUCLEOTIDE SEQUENCE [LARGE SCALE GENOMIC DNA]</scope>
    <source>
        <strain evidence="2">SNU_AA5</strain>
        <tissue evidence="2">Soma without cirri and trophi</tissue>
    </source>
</reference>
<dbReference type="Proteomes" id="UP000440578">
    <property type="component" value="Unassembled WGS sequence"/>
</dbReference>
<feature type="domain" description="C-type lectin" evidence="1">
    <location>
        <begin position="152"/>
        <end position="257"/>
    </location>
</feature>
<dbReference type="InterPro" id="IPR016186">
    <property type="entry name" value="C-type_lectin-like/link_sf"/>
</dbReference>